<dbReference type="OrthoDB" id="5357513at2759"/>
<proteinExistence type="predicted"/>
<dbReference type="PANTHER" id="PTHR43827:SF8">
    <property type="entry name" value="ALDO_KETO REDUCTASE FAMILY PROTEIN"/>
    <property type="match status" value="1"/>
</dbReference>
<comment type="caution">
    <text evidence="2">The sequence shown here is derived from an EMBL/GenBank/DDBJ whole genome shotgun (WGS) entry which is preliminary data.</text>
</comment>
<dbReference type="EMBL" id="MU150237">
    <property type="protein sequence ID" value="KAF9467390.1"/>
    <property type="molecule type" value="Genomic_DNA"/>
</dbReference>
<sequence length="276" mass="31569">MQRTTPKIIYGTAWKQERTTALVVSAVLQGFRAIDTACQPKHYREDLVGDALQLLRENHGINREDLFLQTKFTSISGQDVNKPLPYNPDDPITKQVETSFQKSLSNLRTTYLDSYILHSPLRTVEHTLEAWRVLMALQDAGKVHKIGVSNTYDVSILRALARERQVQVVQNRWYEGNEWDRQVLSYCREHEIQYQSFWTLSGSPMLLTHPSLVELAKAVRCTPAQAVFRLAQMEGVTPLSGTKDETHMREDLEVEGITFPSERQKEIDSVKNLVLG</sequence>
<dbReference type="Proteomes" id="UP000807353">
    <property type="component" value="Unassembled WGS sequence"/>
</dbReference>
<evidence type="ECO:0000313" key="3">
    <source>
        <dbReference type="Proteomes" id="UP000807353"/>
    </source>
</evidence>
<dbReference type="Gene3D" id="3.20.20.100">
    <property type="entry name" value="NADP-dependent oxidoreductase domain"/>
    <property type="match status" value="1"/>
</dbReference>
<dbReference type="GO" id="GO:0016491">
    <property type="term" value="F:oxidoreductase activity"/>
    <property type="evidence" value="ECO:0007669"/>
    <property type="project" value="InterPro"/>
</dbReference>
<feature type="domain" description="NADP-dependent oxidoreductase" evidence="1">
    <location>
        <begin position="15"/>
        <end position="270"/>
    </location>
</feature>
<gene>
    <name evidence="2" type="ORF">BDZ94DRAFT_1249229</name>
</gene>
<evidence type="ECO:0000313" key="2">
    <source>
        <dbReference type="EMBL" id="KAF9467390.1"/>
    </source>
</evidence>
<dbReference type="InterPro" id="IPR020471">
    <property type="entry name" value="AKR"/>
</dbReference>
<dbReference type="CDD" id="cd19071">
    <property type="entry name" value="AKR_AKR1-5-like"/>
    <property type="match status" value="1"/>
</dbReference>
<reference evidence="2" key="1">
    <citation type="submission" date="2020-11" db="EMBL/GenBank/DDBJ databases">
        <authorList>
            <consortium name="DOE Joint Genome Institute"/>
            <person name="Ahrendt S."/>
            <person name="Riley R."/>
            <person name="Andreopoulos W."/>
            <person name="Labutti K."/>
            <person name="Pangilinan J."/>
            <person name="Ruiz-Duenas F.J."/>
            <person name="Barrasa J.M."/>
            <person name="Sanchez-Garcia M."/>
            <person name="Camarero S."/>
            <person name="Miyauchi S."/>
            <person name="Serrano A."/>
            <person name="Linde D."/>
            <person name="Babiker R."/>
            <person name="Drula E."/>
            <person name="Ayuso-Fernandez I."/>
            <person name="Pacheco R."/>
            <person name="Padilla G."/>
            <person name="Ferreira P."/>
            <person name="Barriuso J."/>
            <person name="Kellner H."/>
            <person name="Castanera R."/>
            <person name="Alfaro M."/>
            <person name="Ramirez L."/>
            <person name="Pisabarro A.G."/>
            <person name="Kuo A."/>
            <person name="Tritt A."/>
            <person name="Lipzen A."/>
            <person name="He G."/>
            <person name="Yan M."/>
            <person name="Ng V."/>
            <person name="Cullen D."/>
            <person name="Martin F."/>
            <person name="Rosso M.-N."/>
            <person name="Henrissat B."/>
            <person name="Hibbett D."/>
            <person name="Martinez A.T."/>
            <person name="Grigoriev I.V."/>
        </authorList>
    </citation>
    <scope>NUCLEOTIDE SEQUENCE</scope>
    <source>
        <strain evidence="2">CBS 247.69</strain>
    </source>
</reference>
<dbReference type="PRINTS" id="PR00069">
    <property type="entry name" value="ALDKETRDTASE"/>
</dbReference>
<keyword evidence="3" id="KW-1185">Reference proteome</keyword>
<dbReference type="InterPro" id="IPR036812">
    <property type="entry name" value="NAD(P)_OxRdtase_dom_sf"/>
</dbReference>
<protein>
    <submittedName>
        <fullName evidence="2">NADP-dependent oxidoreductase domain-containing protein</fullName>
    </submittedName>
</protein>
<dbReference type="InterPro" id="IPR023210">
    <property type="entry name" value="NADP_OxRdtase_dom"/>
</dbReference>
<organism evidence="2 3">
    <name type="scientific">Collybia nuda</name>
    <dbReference type="NCBI Taxonomy" id="64659"/>
    <lineage>
        <taxon>Eukaryota</taxon>
        <taxon>Fungi</taxon>
        <taxon>Dikarya</taxon>
        <taxon>Basidiomycota</taxon>
        <taxon>Agaricomycotina</taxon>
        <taxon>Agaricomycetes</taxon>
        <taxon>Agaricomycetidae</taxon>
        <taxon>Agaricales</taxon>
        <taxon>Tricholomatineae</taxon>
        <taxon>Clitocybaceae</taxon>
        <taxon>Collybia</taxon>
    </lineage>
</organism>
<name>A0A9P5YGU0_9AGAR</name>
<accession>A0A9P5YGU0</accession>
<dbReference type="SUPFAM" id="SSF51430">
    <property type="entry name" value="NAD(P)-linked oxidoreductase"/>
    <property type="match status" value="1"/>
</dbReference>
<evidence type="ECO:0000259" key="1">
    <source>
        <dbReference type="Pfam" id="PF00248"/>
    </source>
</evidence>
<dbReference type="PANTHER" id="PTHR43827">
    <property type="entry name" value="2,5-DIKETO-D-GLUCONIC ACID REDUCTASE"/>
    <property type="match status" value="1"/>
</dbReference>
<dbReference type="AlphaFoldDB" id="A0A9P5YGU0"/>
<dbReference type="Pfam" id="PF00248">
    <property type="entry name" value="Aldo_ket_red"/>
    <property type="match status" value="1"/>
</dbReference>